<evidence type="ECO:0000259" key="1">
    <source>
        <dbReference type="PROSITE" id="PS50943"/>
    </source>
</evidence>
<dbReference type="Gene3D" id="1.10.260.40">
    <property type="entry name" value="lambda repressor-like DNA-binding domains"/>
    <property type="match status" value="1"/>
</dbReference>
<sequence>MSDFSNETGAGEDDTLGGRISLARDAATFSVDEAAALLGVERETWAHWESDRAAPRANRLGMLAGMLQVSVGWLLSGRGRGPSYGV</sequence>
<dbReference type="SUPFAM" id="SSF47413">
    <property type="entry name" value="lambda repressor-like DNA-binding domains"/>
    <property type="match status" value="1"/>
</dbReference>
<dbReference type="PROSITE" id="PS50943">
    <property type="entry name" value="HTH_CROC1"/>
    <property type="match status" value="1"/>
</dbReference>
<dbReference type="InterPro" id="IPR001387">
    <property type="entry name" value="Cro/C1-type_HTH"/>
</dbReference>
<dbReference type="SMART" id="SM00530">
    <property type="entry name" value="HTH_XRE"/>
    <property type="match status" value="1"/>
</dbReference>
<name>A0ABN7JNN6_9HYPH</name>
<proteinExistence type="predicted"/>
<dbReference type="RefSeq" id="WP_142592172.1">
    <property type="nucleotide sequence ID" value="NZ_CABFWF030000010.1"/>
</dbReference>
<dbReference type="CDD" id="cd00093">
    <property type="entry name" value="HTH_XRE"/>
    <property type="match status" value="1"/>
</dbReference>
<evidence type="ECO:0000313" key="2">
    <source>
        <dbReference type="EMBL" id="CAD7032184.1"/>
    </source>
</evidence>
<dbReference type="EMBL" id="CABFWF030000010">
    <property type="protein sequence ID" value="CAD7032184.1"/>
    <property type="molecule type" value="Genomic_DNA"/>
</dbReference>
<dbReference type="InterPro" id="IPR010982">
    <property type="entry name" value="Lambda_DNA-bd_dom_sf"/>
</dbReference>
<organism evidence="2 3">
    <name type="scientific">Pseudorhizobium endolithicum</name>
    <dbReference type="NCBI Taxonomy" id="1191678"/>
    <lineage>
        <taxon>Bacteria</taxon>
        <taxon>Pseudomonadati</taxon>
        <taxon>Pseudomonadota</taxon>
        <taxon>Alphaproteobacteria</taxon>
        <taxon>Hyphomicrobiales</taxon>
        <taxon>Rhizobiaceae</taxon>
        <taxon>Rhizobium/Agrobacterium group</taxon>
        <taxon>Pseudorhizobium</taxon>
    </lineage>
</organism>
<gene>
    <name evidence="2" type="ORF">REJC140_03018</name>
</gene>
<protein>
    <submittedName>
        <fullName evidence="2">XRE family transcriptional regulator</fullName>
    </submittedName>
</protein>
<dbReference type="Pfam" id="PF01381">
    <property type="entry name" value="HTH_3"/>
    <property type="match status" value="1"/>
</dbReference>
<feature type="domain" description="HTH cro/C1-type" evidence="1">
    <location>
        <begin position="20"/>
        <end position="74"/>
    </location>
</feature>
<dbReference type="Proteomes" id="UP000606921">
    <property type="component" value="Unassembled WGS sequence"/>
</dbReference>
<reference evidence="2 3" key="1">
    <citation type="submission" date="2020-11" db="EMBL/GenBank/DDBJ databases">
        <authorList>
            <person name="Lassalle F."/>
        </authorList>
    </citation>
    <scope>NUCLEOTIDE SEQUENCE [LARGE SCALE GENOMIC DNA]</scope>
    <source>
        <strain evidence="2 3">JC140</strain>
    </source>
</reference>
<accession>A0ABN7JNN6</accession>
<keyword evidence="3" id="KW-1185">Reference proteome</keyword>
<evidence type="ECO:0000313" key="3">
    <source>
        <dbReference type="Proteomes" id="UP000606921"/>
    </source>
</evidence>
<comment type="caution">
    <text evidence="2">The sequence shown here is derived from an EMBL/GenBank/DDBJ whole genome shotgun (WGS) entry which is preliminary data.</text>
</comment>